<dbReference type="AlphaFoldDB" id="A0A8S3XLD9"/>
<sequence>MANCLGVMEKYGYPLTRKEVLSLISEYIRRNGIVTTLKNDIPGDDWFRGFRRRHNFSLKKPQLVEVARRKEACNPFTVYEYFDIPAKEIQDLNLTSAPDRIYNLDETSFCLDPTKSKVVE</sequence>
<dbReference type="OrthoDB" id="6906326at2759"/>
<protein>
    <submittedName>
        <fullName evidence="1">(apollo) hypothetical protein</fullName>
    </submittedName>
</protein>
<evidence type="ECO:0000313" key="2">
    <source>
        <dbReference type="Proteomes" id="UP000691718"/>
    </source>
</evidence>
<accession>A0A8S3XLD9</accession>
<dbReference type="EMBL" id="CAJQZP010001217">
    <property type="protein sequence ID" value="CAG5030884.1"/>
    <property type="molecule type" value="Genomic_DNA"/>
</dbReference>
<dbReference type="Proteomes" id="UP000691718">
    <property type="component" value="Unassembled WGS sequence"/>
</dbReference>
<evidence type="ECO:0000313" key="1">
    <source>
        <dbReference type="EMBL" id="CAG5030884.1"/>
    </source>
</evidence>
<keyword evidence="2" id="KW-1185">Reference proteome</keyword>
<proteinExistence type="predicted"/>
<comment type="caution">
    <text evidence="1">The sequence shown here is derived from an EMBL/GenBank/DDBJ whole genome shotgun (WGS) entry which is preliminary data.</text>
</comment>
<name>A0A8S3XLD9_PARAO</name>
<reference evidence="1" key="1">
    <citation type="submission" date="2021-04" db="EMBL/GenBank/DDBJ databases">
        <authorList>
            <person name="Tunstrom K."/>
        </authorList>
    </citation>
    <scope>NUCLEOTIDE SEQUENCE</scope>
</reference>
<organism evidence="1 2">
    <name type="scientific">Parnassius apollo</name>
    <name type="common">Apollo butterfly</name>
    <name type="synonym">Papilio apollo</name>
    <dbReference type="NCBI Taxonomy" id="110799"/>
    <lineage>
        <taxon>Eukaryota</taxon>
        <taxon>Metazoa</taxon>
        <taxon>Ecdysozoa</taxon>
        <taxon>Arthropoda</taxon>
        <taxon>Hexapoda</taxon>
        <taxon>Insecta</taxon>
        <taxon>Pterygota</taxon>
        <taxon>Neoptera</taxon>
        <taxon>Endopterygota</taxon>
        <taxon>Lepidoptera</taxon>
        <taxon>Glossata</taxon>
        <taxon>Ditrysia</taxon>
        <taxon>Papilionoidea</taxon>
        <taxon>Papilionidae</taxon>
        <taxon>Parnassiinae</taxon>
        <taxon>Parnassini</taxon>
        <taxon>Parnassius</taxon>
        <taxon>Parnassius</taxon>
    </lineage>
</organism>
<gene>
    <name evidence="1" type="ORF">PAPOLLO_LOCUS19570</name>
</gene>